<evidence type="ECO:0000259" key="16">
    <source>
        <dbReference type="PROSITE" id="PS51473"/>
    </source>
</evidence>
<evidence type="ECO:0000256" key="13">
    <source>
        <dbReference type="ARBA" id="ARBA00038393"/>
    </source>
</evidence>
<accession>A0ABD3BTZ0</accession>
<gene>
    <name evidence="17" type="ORF">CASFOL_035471</name>
</gene>
<evidence type="ECO:0000256" key="7">
    <source>
        <dbReference type="ARBA" id="ARBA00022737"/>
    </source>
</evidence>
<proteinExistence type="inferred from homology"/>
<dbReference type="Gene3D" id="3.30.430.20">
    <property type="entry name" value="Gnk2 domain, C-X8-C-X2-C motif"/>
    <property type="match status" value="2"/>
</dbReference>
<evidence type="ECO:0000256" key="8">
    <source>
        <dbReference type="ARBA" id="ARBA00022949"/>
    </source>
</evidence>
<dbReference type="CDD" id="cd23509">
    <property type="entry name" value="Gnk2-like"/>
    <property type="match status" value="2"/>
</dbReference>
<keyword evidence="9" id="KW-1133">Transmembrane helix</keyword>
<dbReference type="FunFam" id="3.30.430.20:FF:000001">
    <property type="entry name" value="cysteine-rich repeat secretory protein 3"/>
    <property type="match status" value="1"/>
</dbReference>
<evidence type="ECO:0000313" key="18">
    <source>
        <dbReference type="Proteomes" id="UP001632038"/>
    </source>
</evidence>
<dbReference type="InterPro" id="IPR002902">
    <property type="entry name" value="GNK2"/>
</dbReference>
<dbReference type="EMBL" id="JAVIJP010000066">
    <property type="protein sequence ID" value="KAL3620559.1"/>
    <property type="molecule type" value="Genomic_DNA"/>
</dbReference>
<evidence type="ECO:0000256" key="5">
    <source>
        <dbReference type="ARBA" id="ARBA00022692"/>
    </source>
</evidence>
<keyword evidence="2" id="KW-0813">Transport</keyword>
<organism evidence="17 18">
    <name type="scientific">Castilleja foliolosa</name>
    <dbReference type="NCBI Taxonomy" id="1961234"/>
    <lineage>
        <taxon>Eukaryota</taxon>
        <taxon>Viridiplantae</taxon>
        <taxon>Streptophyta</taxon>
        <taxon>Embryophyta</taxon>
        <taxon>Tracheophyta</taxon>
        <taxon>Spermatophyta</taxon>
        <taxon>Magnoliopsida</taxon>
        <taxon>eudicotyledons</taxon>
        <taxon>Gunneridae</taxon>
        <taxon>Pentapetalae</taxon>
        <taxon>asterids</taxon>
        <taxon>lamiids</taxon>
        <taxon>Lamiales</taxon>
        <taxon>Orobanchaceae</taxon>
        <taxon>Pedicularideae</taxon>
        <taxon>Castillejinae</taxon>
        <taxon>Castilleja</taxon>
    </lineage>
</organism>
<comment type="subcellular location">
    <subcellularLocation>
        <location evidence="12">Cell junction</location>
        <location evidence="12">Plasmodesma</location>
    </subcellularLocation>
    <subcellularLocation>
        <location evidence="1">Cell membrane</location>
        <topology evidence="1">Single-pass type I membrane protein</topology>
    </subcellularLocation>
</comment>
<protein>
    <recommendedName>
        <fullName evidence="16">Gnk2-homologous domain-containing protein</fullName>
    </recommendedName>
</protein>
<keyword evidence="8" id="KW-0965">Cell junction</keyword>
<evidence type="ECO:0000256" key="11">
    <source>
        <dbReference type="ARBA" id="ARBA00023157"/>
    </source>
</evidence>
<evidence type="ECO:0000256" key="10">
    <source>
        <dbReference type="ARBA" id="ARBA00023136"/>
    </source>
</evidence>
<dbReference type="PANTHER" id="PTHR32080:SF36">
    <property type="entry name" value="PLASMODESMATA-LOCATED PROTEIN 1"/>
    <property type="match status" value="1"/>
</dbReference>
<keyword evidence="18" id="KW-1185">Reference proteome</keyword>
<evidence type="ECO:0000256" key="6">
    <source>
        <dbReference type="ARBA" id="ARBA00022729"/>
    </source>
</evidence>
<evidence type="ECO:0000256" key="14">
    <source>
        <dbReference type="SAM" id="MobiDB-lite"/>
    </source>
</evidence>
<name>A0ABD3BTZ0_9LAMI</name>
<dbReference type="PROSITE" id="PS51473">
    <property type="entry name" value="GNK2"/>
    <property type="match status" value="2"/>
</dbReference>
<feature type="signal peptide" evidence="15">
    <location>
        <begin position="1"/>
        <end position="22"/>
    </location>
</feature>
<keyword evidence="6 15" id="KW-0732">Signal</keyword>
<evidence type="ECO:0000313" key="17">
    <source>
        <dbReference type="EMBL" id="KAL3620559.1"/>
    </source>
</evidence>
<dbReference type="InterPro" id="IPR038408">
    <property type="entry name" value="GNK2_sf"/>
</dbReference>
<keyword evidence="7" id="KW-0677">Repeat</keyword>
<dbReference type="Pfam" id="PF01657">
    <property type="entry name" value="Stress-antifung"/>
    <property type="match status" value="2"/>
</dbReference>
<feature type="chain" id="PRO_5044789022" description="Gnk2-homologous domain-containing protein" evidence="15">
    <location>
        <begin position="23"/>
        <end position="284"/>
    </location>
</feature>
<dbReference type="Proteomes" id="UP001632038">
    <property type="component" value="Unassembled WGS sequence"/>
</dbReference>
<keyword evidence="11" id="KW-1015">Disulfide bond</keyword>
<keyword evidence="5" id="KW-0812">Transmembrane</keyword>
<feature type="region of interest" description="Disordered" evidence="14">
    <location>
        <begin position="245"/>
        <end position="284"/>
    </location>
</feature>
<reference evidence="18" key="1">
    <citation type="journal article" date="2024" name="IScience">
        <title>Strigolactones Initiate the Formation of Haustorium-like Structures in Castilleja.</title>
        <authorList>
            <person name="Buerger M."/>
            <person name="Peterson D."/>
            <person name="Chory J."/>
        </authorList>
    </citation>
    <scope>NUCLEOTIDE SEQUENCE [LARGE SCALE GENOMIC DNA]</scope>
</reference>
<dbReference type="PANTHER" id="PTHR32080">
    <property type="entry name" value="ANTIFUNGAL PROTEIN GINKBILOBIN-2-LIKE"/>
    <property type="match status" value="1"/>
</dbReference>
<dbReference type="AlphaFoldDB" id="A0ABD3BTZ0"/>
<comment type="similarity">
    <text evidence="13">Belongs to the cysteine-rich repeat secretory protein family. Plasmodesmata-located proteins (PDLD) subfamily.</text>
</comment>
<keyword evidence="10" id="KW-0472">Membrane</keyword>
<keyword evidence="4" id="KW-0945">Host-virus interaction</keyword>
<dbReference type="GO" id="GO:0005886">
    <property type="term" value="C:plasma membrane"/>
    <property type="evidence" value="ECO:0007669"/>
    <property type="project" value="UniProtKB-SubCell"/>
</dbReference>
<sequence>MGPSQFLIISLTLTIFLTLTSSSDYTALVFKGCADKNFQDFNAPQRQTIKHLLGTLIAQSSAARFYNTTSDGAAAAAAVDGLFQCRGDLSNSDCEICVKKASSMAQKLCKQAIAARIQLNGCYLGYEISGFRQAGRTEMLYKVCGSSRVNNPGFGDMLDLALGGIVKGLESGNSAGFYAGGYQSVYVLGQCEGDLSGGDCVECVKNAIDRAKSECGSSISAQIYCQECYISYTYYPNGVKSNQKSLSSSGYKQEHTKDSSYCDGRQGRSQGGSRVVGRPPFPVR</sequence>
<dbReference type="GO" id="GO:0009506">
    <property type="term" value="C:plasmodesma"/>
    <property type="evidence" value="ECO:0007669"/>
    <property type="project" value="UniProtKB-SubCell"/>
</dbReference>
<evidence type="ECO:0000256" key="15">
    <source>
        <dbReference type="SAM" id="SignalP"/>
    </source>
</evidence>
<feature type="compositionally biased region" description="Low complexity" evidence="14">
    <location>
        <begin position="267"/>
        <end position="278"/>
    </location>
</feature>
<evidence type="ECO:0000256" key="1">
    <source>
        <dbReference type="ARBA" id="ARBA00004251"/>
    </source>
</evidence>
<evidence type="ECO:0000256" key="2">
    <source>
        <dbReference type="ARBA" id="ARBA00022448"/>
    </source>
</evidence>
<evidence type="ECO:0000256" key="4">
    <source>
        <dbReference type="ARBA" id="ARBA00022581"/>
    </source>
</evidence>
<comment type="caution">
    <text evidence="17">The sequence shown here is derived from an EMBL/GenBank/DDBJ whole genome shotgun (WGS) entry which is preliminary data.</text>
</comment>
<dbReference type="InterPro" id="IPR051378">
    <property type="entry name" value="Cell2Cell_Antifungal"/>
</dbReference>
<feature type="domain" description="Gnk2-homologous" evidence="16">
    <location>
        <begin position="136"/>
        <end position="237"/>
    </location>
</feature>
<evidence type="ECO:0000256" key="3">
    <source>
        <dbReference type="ARBA" id="ARBA00022475"/>
    </source>
</evidence>
<feature type="domain" description="Gnk2-homologous" evidence="16">
    <location>
        <begin position="26"/>
        <end position="131"/>
    </location>
</feature>
<evidence type="ECO:0000256" key="9">
    <source>
        <dbReference type="ARBA" id="ARBA00022989"/>
    </source>
</evidence>
<evidence type="ECO:0000256" key="12">
    <source>
        <dbReference type="ARBA" id="ARBA00024184"/>
    </source>
</evidence>
<keyword evidence="3" id="KW-1003">Cell membrane</keyword>